<dbReference type="Proteomes" id="UP001596356">
    <property type="component" value="Unassembled WGS sequence"/>
</dbReference>
<organism evidence="2 3">
    <name type="scientific">Branchiibius cervicis</name>
    <dbReference type="NCBI Taxonomy" id="908252"/>
    <lineage>
        <taxon>Bacteria</taxon>
        <taxon>Bacillati</taxon>
        <taxon>Actinomycetota</taxon>
        <taxon>Actinomycetes</taxon>
        <taxon>Micrococcales</taxon>
        <taxon>Dermacoccaceae</taxon>
        <taxon>Branchiibius</taxon>
    </lineage>
</organism>
<comment type="caution">
    <text evidence="2">The sequence shown here is derived from an EMBL/GenBank/DDBJ whole genome shotgun (WGS) entry which is preliminary data.</text>
</comment>
<reference evidence="3" key="1">
    <citation type="journal article" date="2019" name="Int. J. Syst. Evol. Microbiol.">
        <title>The Global Catalogue of Microorganisms (GCM) 10K type strain sequencing project: providing services to taxonomists for standard genome sequencing and annotation.</title>
        <authorList>
            <consortium name="The Broad Institute Genomics Platform"/>
            <consortium name="The Broad Institute Genome Sequencing Center for Infectious Disease"/>
            <person name="Wu L."/>
            <person name="Ma J."/>
        </authorList>
    </citation>
    <scope>NUCLEOTIDE SEQUENCE [LARGE SCALE GENOMIC DNA]</scope>
    <source>
        <strain evidence="3">NBRC 106593</strain>
    </source>
</reference>
<evidence type="ECO:0008006" key="4">
    <source>
        <dbReference type="Google" id="ProtNLM"/>
    </source>
</evidence>
<feature type="region of interest" description="Disordered" evidence="1">
    <location>
        <begin position="169"/>
        <end position="194"/>
    </location>
</feature>
<evidence type="ECO:0000313" key="3">
    <source>
        <dbReference type="Proteomes" id="UP001596356"/>
    </source>
</evidence>
<name>A0ABW2AVJ0_9MICO</name>
<dbReference type="EMBL" id="JBHSWJ010000002">
    <property type="protein sequence ID" value="MFC6715062.1"/>
    <property type="molecule type" value="Genomic_DNA"/>
</dbReference>
<accession>A0ABW2AVJ0</accession>
<gene>
    <name evidence="2" type="ORF">ACFQBT_15115</name>
</gene>
<evidence type="ECO:0000313" key="2">
    <source>
        <dbReference type="EMBL" id="MFC6715062.1"/>
    </source>
</evidence>
<keyword evidence="3" id="KW-1185">Reference proteome</keyword>
<proteinExistence type="predicted"/>
<dbReference type="RefSeq" id="WP_377823891.1">
    <property type="nucleotide sequence ID" value="NZ_JBHSWJ010000002.1"/>
</dbReference>
<protein>
    <recommendedName>
        <fullName evidence="4">Lamin tail domain-containing protein</fullName>
    </recommendedName>
</protein>
<evidence type="ECO:0000256" key="1">
    <source>
        <dbReference type="SAM" id="MobiDB-lite"/>
    </source>
</evidence>
<sequence>MWAAVRQLGPSKKAVEAATEQVQMARDERLAADSRQARLITSQLLTGVATQPGSALFEVHNASAEPVRALKIVGAWAPSHTVCAAKGFYATAFVPDGDYDGLPLTMWGGLLPAGTTVQVEVAFYADQRRTPLTLDMDDTGYDPSINITFVDAVGVRWERWGLVDPVRSETPTVMRTPPPHQRNTRTRPGCDHAA</sequence>